<accession>A0A0M0BT34</accession>
<evidence type="ECO:0000256" key="1">
    <source>
        <dbReference type="ARBA" id="ARBA00022691"/>
    </source>
</evidence>
<dbReference type="Pfam" id="PF04055">
    <property type="entry name" value="Radical_SAM"/>
    <property type="match status" value="1"/>
</dbReference>
<evidence type="ECO:0000259" key="5">
    <source>
        <dbReference type="PROSITE" id="PS51918"/>
    </source>
</evidence>
<dbReference type="InterPro" id="IPR006638">
    <property type="entry name" value="Elp3/MiaA/NifB-like_rSAM"/>
</dbReference>
<dbReference type="GO" id="GO:0051539">
    <property type="term" value="F:4 iron, 4 sulfur cluster binding"/>
    <property type="evidence" value="ECO:0007669"/>
    <property type="project" value="InterPro"/>
</dbReference>
<evidence type="ECO:0000256" key="3">
    <source>
        <dbReference type="ARBA" id="ARBA00023004"/>
    </source>
</evidence>
<dbReference type="AlphaFoldDB" id="A0A0M0BT34"/>
<dbReference type="SUPFAM" id="SSF102114">
    <property type="entry name" value="Radical SAM enzymes"/>
    <property type="match status" value="1"/>
</dbReference>
<dbReference type="GO" id="GO:0008168">
    <property type="term" value="F:methyltransferase activity"/>
    <property type="evidence" value="ECO:0007669"/>
    <property type="project" value="InterPro"/>
</dbReference>
<dbReference type="GO" id="GO:0046872">
    <property type="term" value="F:metal ion binding"/>
    <property type="evidence" value="ECO:0007669"/>
    <property type="project" value="UniProtKB-KW"/>
</dbReference>
<reference evidence="7" key="1">
    <citation type="submission" date="2015-06" db="EMBL/GenBank/DDBJ databases">
        <title>New insights into the roles of widespread benthic archaea in carbon and nitrogen cycling.</title>
        <authorList>
            <person name="Lazar C.S."/>
            <person name="Baker B.J."/>
            <person name="Seitz K.W."/>
            <person name="Hyde A.S."/>
            <person name="Dick G.J."/>
            <person name="Hinrichs K.-U."/>
            <person name="Teske A.P."/>
        </authorList>
    </citation>
    <scope>NUCLEOTIDE SEQUENCE [LARGE SCALE GENOMIC DNA]</scope>
</reference>
<dbReference type="InterPro" id="IPR056488">
    <property type="entry name" value="Zn_ribbon_HMPTM"/>
</dbReference>
<dbReference type="PATRIC" id="fig|1685125.3.peg.508"/>
<dbReference type="NCBIfam" id="NF045702">
    <property type="entry name" value="rSAM_GDGT_ether"/>
    <property type="match status" value="1"/>
</dbReference>
<dbReference type="SFLD" id="SFLDS00029">
    <property type="entry name" value="Radical_SAM"/>
    <property type="match status" value="1"/>
</dbReference>
<dbReference type="PANTHER" id="PTHR43306">
    <property type="entry name" value="7,8-DIHYDRO-6-HYDROXYMETHYLPTERIN DIMETHYLTRANSFERASE"/>
    <property type="match status" value="1"/>
</dbReference>
<keyword evidence="3" id="KW-0408">Iron</keyword>
<dbReference type="CDD" id="cd01335">
    <property type="entry name" value="Radical_SAM"/>
    <property type="match status" value="1"/>
</dbReference>
<gene>
    <name evidence="6" type="ORF">AC478_02240</name>
</gene>
<dbReference type="InterPro" id="IPR013785">
    <property type="entry name" value="Aldolase_TIM"/>
</dbReference>
<dbReference type="Gene3D" id="3.20.20.70">
    <property type="entry name" value="Aldolase class I"/>
    <property type="match status" value="1"/>
</dbReference>
<dbReference type="InterPro" id="IPR034471">
    <property type="entry name" value="GDGT/MA_synthase"/>
</dbReference>
<evidence type="ECO:0000313" key="6">
    <source>
        <dbReference type="EMBL" id="KON31763.1"/>
    </source>
</evidence>
<evidence type="ECO:0000256" key="2">
    <source>
        <dbReference type="ARBA" id="ARBA00022723"/>
    </source>
</evidence>
<evidence type="ECO:0000256" key="4">
    <source>
        <dbReference type="ARBA" id="ARBA00023014"/>
    </source>
</evidence>
<dbReference type="InterPro" id="IPR034474">
    <property type="entry name" value="Methyltransferase_Class_D"/>
</dbReference>
<keyword evidence="2" id="KW-0479">Metal-binding</keyword>
<name>A0A0M0BT34_9ARCH</name>
<protein>
    <recommendedName>
        <fullName evidence="5">Radical SAM core domain-containing protein</fullName>
    </recommendedName>
</protein>
<dbReference type="Pfam" id="PF23545">
    <property type="entry name" value="Zn_ribbon_HMPTM"/>
    <property type="match status" value="1"/>
</dbReference>
<keyword evidence="4" id="KW-0411">Iron-sulfur</keyword>
<feature type="domain" description="Radical SAM core" evidence="5">
    <location>
        <begin position="87"/>
        <end position="303"/>
    </location>
</feature>
<keyword evidence="1" id="KW-0949">S-adenosyl-L-methionine</keyword>
<sequence length="496" mass="56102">MNTIKNTKSICPECLKVLDATIFEDGGKVYIKKDCPDHGFFQELYWSDYDQYVRAEKLRYDGDGLNNPRTKTDKGCPYDCGICPEHKSHTSLAIIDITNRCNLTCPVCFANASAAGYVYEPTNEQVTGMLENLRANDPVPATALQFSGGEPTIRNELIDFVRKAKELGFRHVEVNTNGLRLAQSVDYCKELKEAGVSTVYLQFDGLTPEVYKFIRGVNLLDIKMKAIENCRKAGLHSIVLVVTLVKGVNDSQLGDIIDFAVKNFDIVRCINVQPVSLCGRLPQKERDRMRITIPDFMRLSEEQTNGKIKVSDFYPVPTVVPVSKAVGALQDKRYVEFTAHPHCGMATYLFVEDGDIIPITRYANVDKFVATMKKVNENASEGSKKKAKLRLLGAARHVKFSFLRKYLLRVLTEGTYNSLGDLQRKTILLSSMHFMDPYNFDLERVQRCVIHYAVPDGRIIPFCAMNSIHRPEIEKKLGVPLKDWKNKHKVEITQPL</sequence>
<dbReference type="InterPro" id="IPR058240">
    <property type="entry name" value="rSAM_sf"/>
</dbReference>
<dbReference type="SFLD" id="SFLDG01100">
    <property type="entry name" value="methyltransferase_(Class_D)"/>
    <property type="match status" value="1"/>
</dbReference>
<evidence type="ECO:0000313" key="7">
    <source>
        <dbReference type="Proteomes" id="UP000054016"/>
    </source>
</evidence>
<organism evidence="6 7">
    <name type="scientific">miscellaneous Crenarchaeota group-1 archaeon SG8-32-3</name>
    <dbReference type="NCBI Taxonomy" id="1685125"/>
    <lineage>
        <taxon>Archaea</taxon>
        <taxon>Candidatus Bathyarchaeota</taxon>
        <taxon>MCG-1</taxon>
    </lineage>
</organism>
<dbReference type="PROSITE" id="PS51918">
    <property type="entry name" value="RADICAL_SAM"/>
    <property type="match status" value="1"/>
</dbReference>
<dbReference type="PANTHER" id="PTHR43306:SF1">
    <property type="entry name" value="7,8-DIHYDRO-6-HYDROXYMETHYLPTERIN DIMETHYLTRANSFERASE"/>
    <property type="match status" value="1"/>
</dbReference>
<dbReference type="SFLD" id="SFLDF00385">
    <property type="entry name" value="7_8-dihydro-6-hydroxymethylpte"/>
    <property type="match status" value="1"/>
</dbReference>
<proteinExistence type="predicted"/>
<dbReference type="SFLD" id="SFLDG01067">
    <property type="entry name" value="SPASM/twitch_domain_containing"/>
    <property type="match status" value="1"/>
</dbReference>
<comment type="caution">
    <text evidence="6">The sequence shown here is derived from an EMBL/GenBank/DDBJ whole genome shotgun (WGS) entry which is preliminary data.</text>
</comment>
<dbReference type="EMBL" id="LFWV01000025">
    <property type="protein sequence ID" value="KON31763.1"/>
    <property type="molecule type" value="Genomic_DNA"/>
</dbReference>
<dbReference type="Proteomes" id="UP000054016">
    <property type="component" value="Unassembled WGS sequence"/>
</dbReference>
<dbReference type="SMART" id="SM00729">
    <property type="entry name" value="Elp3"/>
    <property type="match status" value="1"/>
</dbReference>
<dbReference type="InterPro" id="IPR007197">
    <property type="entry name" value="rSAM"/>
</dbReference>